<dbReference type="InterPro" id="IPR015018">
    <property type="entry name" value="DUF1905"/>
</dbReference>
<dbReference type="SUPFAM" id="SSF141694">
    <property type="entry name" value="AF2212/PG0164-like"/>
    <property type="match status" value="1"/>
</dbReference>
<keyword evidence="2" id="KW-1185">Reference proteome</keyword>
<dbReference type="EMBL" id="FUZQ01000002">
    <property type="protein sequence ID" value="SKC50976.1"/>
    <property type="molecule type" value="Genomic_DNA"/>
</dbReference>
<dbReference type="Gene3D" id="2.40.30.100">
    <property type="entry name" value="AF2212/PG0164-like"/>
    <property type="match status" value="1"/>
</dbReference>
<dbReference type="AlphaFoldDB" id="A0A1T5JHZ0"/>
<accession>A0A1T5JHZ0</accession>
<evidence type="ECO:0008006" key="3">
    <source>
        <dbReference type="Google" id="ProtNLM"/>
    </source>
</evidence>
<evidence type="ECO:0000313" key="2">
    <source>
        <dbReference type="Proteomes" id="UP000189777"/>
    </source>
</evidence>
<organism evidence="1 2">
    <name type="scientific">Krasilnikoviella flava</name>
    <dbReference type="NCBI Taxonomy" id="526729"/>
    <lineage>
        <taxon>Bacteria</taxon>
        <taxon>Bacillati</taxon>
        <taxon>Actinomycetota</taxon>
        <taxon>Actinomycetes</taxon>
        <taxon>Micrococcales</taxon>
        <taxon>Promicromonosporaceae</taxon>
        <taxon>Krasilnikoviella</taxon>
    </lineage>
</organism>
<dbReference type="InterPro" id="IPR037079">
    <property type="entry name" value="AF2212/PG0164-like_sf"/>
</dbReference>
<dbReference type="OrthoDB" id="9808666at2"/>
<name>A0A1T5JHZ0_9MICO</name>
<evidence type="ECO:0000313" key="1">
    <source>
        <dbReference type="EMBL" id="SKC50976.1"/>
    </source>
</evidence>
<proteinExistence type="predicted"/>
<protein>
    <recommendedName>
        <fullName evidence="3">DUF1905 domain-containing protein</fullName>
    </recommendedName>
</protein>
<dbReference type="RefSeq" id="WP_079572801.1">
    <property type="nucleotide sequence ID" value="NZ_FUZQ01000002.1"/>
</dbReference>
<dbReference type="Proteomes" id="UP000189777">
    <property type="component" value="Unassembled WGS sequence"/>
</dbReference>
<reference evidence="1 2" key="1">
    <citation type="submission" date="2017-02" db="EMBL/GenBank/DDBJ databases">
        <authorList>
            <person name="Peterson S.W."/>
        </authorList>
    </citation>
    <scope>NUCLEOTIDE SEQUENCE [LARGE SCALE GENOMIC DNA]</scope>
    <source>
        <strain evidence="1 2">DSM 21481</strain>
    </source>
</reference>
<dbReference type="Pfam" id="PF08922">
    <property type="entry name" value="DUF1905"/>
    <property type="match status" value="1"/>
</dbReference>
<sequence>MRLTFSAPLWQWQVRADSWWFVTVPPEESDTLAELPRPPRGFGSIKVTVTVGATTWSTSVFPSDEQRGYVLPMKKAVRVAEGLEPGATVRVTLKPVGL</sequence>
<gene>
    <name evidence="1" type="ORF">SAMN04324258_1406</name>
</gene>